<feature type="non-terminal residue" evidence="5">
    <location>
        <position position="331"/>
    </location>
</feature>
<keyword evidence="3" id="KW-1133">Transmembrane helix</keyword>
<feature type="signal peptide" evidence="4">
    <location>
        <begin position="1"/>
        <end position="16"/>
    </location>
</feature>
<keyword evidence="4" id="KW-0732">Signal</keyword>
<feature type="chain" id="PRO_5041453368" evidence="4">
    <location>
        <begin position="17"/>
        <end position="331"/>
    </location>
</feature>
<evidence type="ECO:0000313" key="6">
    <source>
        <dbReference type="Proteomes" id="UP001177023"/>
    </source>
</evidence>
<dbReference type="Proteomes" id="UP001177023">
    <property type="component" value="Unassembled WGS sequence"/>
</dbReference>
<name>A0AA36D883_9BILA</name>
<keyword evidence="6" id="KW-1185">Reference proteome</keyword>
<dbReference type="EMBL" id="CATQJA010002663">
    <property type="protein sequence ID" value="CAJ0581604.1"/>
    <property type="molecule type" value="Genomic_DNA"/>
</dbReference>
<keyword evidence="1" id="KW-0175">Coiled coil</keyword>
<accession>A0AA36D883</accession>
<feature type="transmembrane region" description="Helical" evidence="3">
    <location>
        <begin position="28"/>
        <end position="48"/>
    </location>
</feature>
<dbReference type="AlphaFoldDB" id="A0AA36D883"/>
<reference evidence="5" key="1">
    <citation type="submission" date="2023-06" db="EMBL/GenBank/DDBJ databases">
        <authorList>
            <person name="Delattre M."/>
        </authorList>
    </citation>
    <scope>NUCLEOTIDE SEQUENCE</scope>
    <source>
        <strain evidence="5">AF72</strain>
    </source>
</reference>
<keyword evidence="3" id="KW-0472">Membrane</keyword>
<sequence>MLALLLTLVLNHSVMAVGADRDDVDADFDLGYAILLGGLLILLVYQLIPRPQRKISYEEQEDIEEQEKINDPVPQNSAEADKDPDEDLLHAENGKEENEKADENLENDLLKAESREEKNEVADENPEKTLLQSEYREPLRAMLANLSTKNVTPLEMTSCIGGIWEILINLPGKELKEAIDKKATTLDHLEGLCRQVAAEFAGPLVSLINEQLLNWVPKGYESDALTTEELLQSIISMELTRKAMSCVPDPYLDGRMAQCTYRWAESATAEGRLDGWETTIEQYLADLAEEAIDRLSDLCSGEGPAVPDASTQDEQAMLKAFAEGVLRDFRC</sequence>
<organism evidence="5 6">
    <name type="scientific">Mesorhabditis spiculigera</name>
    <dbReference type="NCBI Taxonomy" id="96644"/>
    <lineage>
        <taxon>Eukaryota</taxon>
        <taxon>Metazoa</taxon>
        <taxon>Ecdysozoa</taxon>
        <taxon>Nematoda</taxon>
        <taxon>Chromadorea</taxon>
        <taxon>Rhabditida</taxon>
        <taxon>Rhabditina</taxon>
        <taxon>Rhabditomorpha</taxon>
        <taxon>Rhabditoidea</taxon>
        <taxon>Rhabditidae</taxon>
        <taxon>Mesorhabditinae</taxon>
        <taxon>Mesorhabditis</taxon>
    </lineage>
</organism>
<evidence type="ECO:0000256" key="4">
    <source>
        <dbReference type="SAM" id="SignalP"/>
    </source>
</evidence>
<evidence type="ECO:0000256" key="1">
    <source>
        <dbReference type="SAM" id="Coils"/>
    </source>
</evidence>
<evidence type="ECO:0000313" key="5">
    <source>
        <dbReference type="EMBL" id="CAJ0581604.1"/>
    </source>
</evidence>
<keyword evidence="3" id="KW-0812">Transmembrane</keyword>
<comment type="caution">
    <text evidence="5">The sequence shown here is derived from an EMBL/GenBank/DDBJ whole genome shotgun (WGS) entry which is preliminary data.</text>
</comment>
<protein>
    <submittedName>
        <fullName evidence="5">Uncharacterized protein</fullName>
    </submittedName>
</protein>
<gene>
    <name evidence="5" type="ORF">MSPICULIGERA_LOCUS19761</name>
</gene>
<evidence type="ECO:0000256" key="2">
    <source>
        <dbReference type="SAM" id="MobiDB-lite"/>
    </source>
</evidence>
<feature type="coiled-coil region" evidence="1">
    <location>
        <begin position="91"/>
        <end position="120"/>
    </location>
</feature>
<feature type="region of interest" description="Disordered" evidence="2">
    <location>
        <begin position="59"/>
        <end position="85"/>
    </location>
</feature>
<evidence type="ECO:0000256" key="3">
    <source>
        <dbReference type="SAM" id="Phobius"/>
    </source>
</evidence>
<proteinExistence type="predicted"/>